<proteinExistence type="predicted"/>
<dbReference type="InterPro" id="IPR021878">
    <property type="entry name" value="TgpA_N"/>
</dbReference>
<feature type="transmembrane region" description="Helical" evidence="2">
    <location>
        <begin position="37"/>
        <end position="57"/>
    </location>
</feature>
<dbReference type="SUPFAM" id="SSF54001">
    <property type="entry name" value="Cysteine proteinases"/>
    <property type="match status" value="1"/>
</dbReference>
<gene>
    <name evidence="4" type="ORF">FHR84_001336</name>
</gene>
<dbReference type="SMART" id="SM00460">
    <property type="entry name" value="TGc"/>
    <property type="match status" value="1"/>
</dbReference>
<feature type="transmembrane region" description="Helical" evidence="2">
    <location>
        <begin position="171"/>
        <end position="189"/>
    </location>
</feature>
<feature type="region of interest" description="Disordered" evidence="1">
    <location>
        <begin position="530"/>
        <end position="595"/>
    </location>
</feature>
<keyword evidence="2" id="KW-0472">Membrane</keyword>
<evidence type="ECO:0000256" key="2">
    <source>
        <dbReference type="SAM" id="Phobius"/>
    </source>
</evidence>
<evidence type="ECO:0000259" key="3">
    <source>
        <dbReference type="SMART" id="SM00460"/>
    </source>
</evidence>
<accession>A0A852YRZ7</accession>
<feature type="transmembrane region" description="Helical" evidence="2">
    <location>
        <begin position="201"/>
        <end position="226"/>
    </location>
</feature>
<feature type="domain" description="Transglutaminase-like" evidence="3">
    <location>
        <begin position="463"/>
        <end position="532"/>
    </location>
</feature>
<reference evidence="4 5" key="1">
    <citation type="submission" date="2020-07" db="EMBL/GenBank/DDBJ databases">
        <title>Genomic Encyclopedia of Type Strains, Phase III (KMG-III): the genomes of soil and plant-associated and newly described type strains.</title>
        <authorList>
            <person name="Whitman W."/>
        </authorList>
    </citation>
    <scope>NUCLEOTIDE SEQUENCE [LARGE SCALE GENOMIC DNA]</scope>
    <source>
        <strain evidence="4 5">CECT 8576</strain>
    </source>
</reference>
<comment type="caution">
    <text evidence="4">The sequence shown here is derived from an EMBL/GenBank/DDBJ whole genome shotgun (WGS) entry which is preliminary data.</text>
</comment>
<dbReference type="Pfam" id="PF01841">
    <property type="entry name" value="Transglut_core"/>
    <property type="match status" value="1"/>
</dbReference>
<dbReference type="PANTHER" id="PTHR42736:SF1">
    <property type="entry name" value="PROTEIN-GLUTAMINE GAMMA-GLUTAMYLTRANSFERASE"/>
    <property type="match status" value="1"/>
</dbReference>
<keyword evidence="5" id="KW-1185">Reference proteome</keyword>
<dbReference type="PANTHER" id="PTHR42736">
    <property type="entry name" value="PROTEIN-GLUTAMINE GAMMA-GLUTAMYLTRANSFERASE"/>
    <property type="match status" value="1"/>
</dbReference>
<evidence type="ECO:0000256" key="1">
    <source>
        <dbReference type="SAM" id="MobiDB-lite"/>
    </source>
</evidence>
<evidence type="ECO:0000313" key="5">
    <source>
        <dbReference type="Proteomes" id="UP000548304"/>
    </source>
</evidence>
<feature type="transmembrane region" description="Helical" evidence="2">
    <location>
        <begin position="69"/>
        <end position="89"/>
    </location>
</feature>
<dbReference type="AlphaFoldDB" id="A0A852YRZ7"/>
<dbReference type="InterPro" id="IPR052901">
    <property type="entry name" value="Bact_TGase-like"/>
</dbReference>
<feature type="region of interest" description="Disordered" evidence="1">
    <location>
        <begin position="383"/>
        <end position="405"/>
    </location>
</feature>
<dbReference type="Pfam" id="PF11992">
    <property type="entry name" value="TgpA_N"/>
    <property type="match status" value="1"/>
</dbReference>
<feature type="transmembrane region" description="Helical" evidence="2">
    <location>
        <begin position="148"/>
        <end position="165"/>
    </location>
</feature>
<dbReference type="Proteomes" id="UP000548304">
    <property type="component" value="Unassembled WGS sequence"/>
</dbReference>
<keyword evidence="2" id="KW-1133">Transmembrane helix</keyword>
<feature type="transmembrane region" description="Helical" evidence="2">
    <location>
        <begin position="120"/>
        <end position="141"/>
    </location>
</feature>
<dbReference type="RefSeq" id="WP_179534556.1">
    <property type="nucleotide sequence ID" value="NZ_JACBYW010000002.1"/>
</dbReference>
<sequence length="738" mass="78572">MNRSAAHTSETTATAVAVVSVLLTSTTFSAVLADWRWFPSATLTAVAVAGTGAAARMTRARSWALPAQLVVLVVMLTALFGQNALLGALPGPATIDRLWSLLGTAIGVVRTGVPPVPADSAMRCLVALGLGLVTFFVDRIVVAHRAPAVAGLVLLCMLAVPASLADLLLPWWTFLGSAVGFAALLLLGRPGHVRRTAYTSAAAPALLPVTVVSTAAVIALLAGTAFTGVGTQGRLPGTDQESPGPGTGEIGLRPFTSLRGQLSRDDVVELFRVEGLPRDAYLRAMTLRRFDPNQGWKLDGLSRGVAMDGQLPMPPGVERSGAGTARVRIDPVGYRDAWLPMFGVPAEVSGTGAGWRYDPASGTAFTRETPDTDSYTELAAFPDPSEQELRRASGEDSVSPAYSSTAGISPRVRELARRITSEQHNRFDKAVALNRYFTDPSNGFTYDLRTAPASSENALTDFLFRGKRGYCEQFASAMAVLLRSVGIPSRVAVGFTPGEREGNQRVITTEDAHAWVEAFFPGQGWITFDPTPLSDDRASTPSYLESEDHRQTGGNDSATSGAEPETSPSEGAETTRPDESGNPPSVSRDDRTPVGPWLLPPTAVLLLVAGATAPALIRNTRRRNRLSRVAAGAPEATRLAWRELLDEFTDRGTGPIPSESPRGTSERLIRQYGLDEDSARAVRRLTAEIERALYAPQGGGGVSTAELTTAVEGIRRSRPLTRKERIFPRSVISGRGGR</sequence>
<dbReference type="InterPro" id="IPR038765">
    <property type="entry name" value="Papain-like_cys_pep_sf"/>
</dbReference>
<name>A0A852YRZ7_9ACTN</name>
<organism evidence="4 5">
    <name type="scientific">Actinopolyspora biskrensis</name>
    <dbReference type="NCBI Taxonomy" id="1470178"/>
    <lineage>
        <taxon>Bacteria</taxon>
        <taxon>Bacillati</taxon>
        <taxon>Actinomycetota</taxon>
        <taxon>Actinomycetes</taxon>
        <taxon>Actinopolysporales</taxon>
        <taxon>Actinopolysporaceae</taxon>
        <taxon>Actinopolyspora</taxon>
    </lineage>
</organism>
<dbReference type="Gene3D" id="3.10.620.30">
    <property type="match status" value="1"/>
</dbReference>
<protein>
    <recommendedName>
        <fullName evidence="3">Transglutaminase-like domain-containing protein</fullName>
    </recommendedName>
</protein>
<dbReference type="EMBL" id="JACBYW010000002">
    <property type="protein sequence ID" value="NYH78014.1"/>
    <property type="molecule type" value="Genomic_DNA"/>
</dbReference>
<dbReference type="InterPro" id="IPR002931">
    <property type="entry name" value="Transglutaminase-like"/>
</dbReference>
<keyword evidence="2" id="KW-0812">Transmembrane</keyword>
<feature type="transmembrane region" description="Helical" evidence="2">
    <location>
        <begin position="12"/>
        <end position="31"/>
    </location>
</feature>
<evidence type="ECO:0000313" key="4">
    <source>
        <dbReference type="EMBL" id="NYH78014.1"/>
    </source>
</evidence>